<keyword evidence="3 4" id="KW-0418">Kinase</keyword>
<organism evidence="6 7">
    <name type="scientific">Cryptosporangium japonicum</name>
    <dbReference type="NCBI Taxonomy" id="80872"/>
    <lineage>
        <taxon>Bacteria</taxon>
        <taxon>Bacillati</taxon>
        <taxon>Actinomycetota</taxon>
        <taxon>Actinomycetes</taxon>
        <taxon>Cryptosporangiales</taxon>
        <taxon>Cryptosporangiaceae</taxon>
        <taxon>Cryptosporangium</taxon>
    </lineage>
</organism>
<keyword evidence="7" id="KW-1185">Reference proteome</keyword>
<evidence type="ECO:0000256" key="4">
    <source>
        <dbReference type="PIRNR" id="PIRNR000723"/>
    </source>
</evidence>
<accession>A0ABP3D7J4</accession>
<evidence type="ECO:0000259" key="5">
    <source>
        <dbReference type="Pfam" id="PF00696"/>
    </source>
</evidence>
<proteinExistence type="inferred from homology"/>
<dbReference type="PRINTS" id="PR01469">
    <property type="entry name" value="CARBMTKINASE"/>
</dbReference>
<comment type="caution">
    <text evidence="6">The sequence shown here is derived from an EMBL/GenBank/DDBJ whole genome shotgun (WGS) entry which is preliminary data.</text>
</comment>
<dbReference type="PANTHER" id="PTHR30409">
    <property type="entry name" value="CARBAMATE KINASE"/>
    <property type="match status" value="1"/>
</dbReference>
<comment type="similarity">
    <text evidence="1 4">Belongs to the carbamate kinase family.</text>
</comment>
<dbReference type="PANTHER" id="PTHR30409:SF1">
    <property type="entry name" value="CARBAMATE KINASE-RELATED"/>
    <property type="match status" value="1"/>
</dbReference>
<evidence type="ECO:0000256" key="2">
    <source>
        <dbReference type="ARBA" id="ARBA00022679"/>
    </source>
</evidence>
<dbReference type="GO" id="GO:0016301">
    <property type="term" value="F:kinase activity"/>
    <property type="evidence" value="ECO:0007669"/>
    <property type="project" value="UniProtKB-KW"/>
</dbReference>
<dbReference type="CDD" id="cd04235">
    <property type="entry name" value="AAK_CK"/>
    <property type="match status" value="1"/>
</dbReference>
<dbReference type="InterPro" id="IPR036393">
    <property type="entry name" value="AceGlu_kinase-like_sf"/>
</dbReference>
<evidence type="ECO:0000313" key="7">
    <source>
        <dbReference type="Proteomes" id="UP001500967"/>
    </source>
</evidence>
<dbReference type="RefSeq" id="WP_344647091.1">
    <property type="nucleotide sequence ID" value="NZ_BAAAGX010000003.1"/>
</dbReference>
<evidence type="ECO:0000256" key="3">
    <source>
        <dbReference type="ARBA" id="ARBA00022777"/>
    </source>
</evidence>
<sequence length="317" mass="32714">MRIVVALGGNALLERGEKPDAAVQRRHVRRAADALVRLSAGHELVVCHGNGPQVGLLALESAADPALSRPYPLDVLDAETQGMIGYWLVQELGNAGLRRPALAVVTRTVVDAADPAFAAPTKFVGPVYRREEAERLAAERGWQIAPDGPRWRRVVPSPRPRRIVEKDTIDELLRAGSVVVCGGGGGVPVVECDDGRLAGVEAVVDKDLTAALLAVDLHADRLLILTDVAAVMRDFGAPSPRPIASLDVADLAALGLPAGSMGPKIDACGVFTAATGNPSAIGAVEDAVAILRGEAGTTVRAGAAAGAARPEFGGGDA</sequence>
<gene>
    <name evidence="6" type="ORF">GCM10009539_05310</name>
</gene>
<dbReference type="InterPro" id="IPR001048">
    <property type="entry name" value="Asp/Glu/Uridylate_kinase"/>
</dbReference>
<name>A0ABP3D7J4_9ACTN</name>
<reference evidence="7" key="1">
    <citation type="journal article" date="2019" name="Int. J. Syst. Evol. Microbiol.">
        <title>The Global Catalogue of Microorganisms (GCM) 10K type strain sequencing project: providing services to taxonomists for standard genome sequencing and annotation.</title>
        <authorList>
            <consortium name="The Broad Institute Genomics Platform"/>
            <consortium name="The Broad Institute Genome Sequencing Center for Infectious Disease"/>
            <person name="Wu L."/>
            <person name="Ma J."/>
        </authorList>
    </citation>
    <scope>NUCLEOTIDE SEQUENCE [LARGE SCALE GENOMIC DNA]</scope>
    <source>
        <strain evidence="7">JCM 10425</strain>
    </source>
</reference>
<dbReference type="SUPFAM" id="SSF53633">
    <property type="entry name" value="Carbamate kinase-like"/>
    <property type="match status" value="1"/>
</dbReference>
<dbReference type="Proteomes" id="UP001500967">
    <property type="component" value="Unassembled WGS sequence"/>
</dbReference>
<evidence type="ECO:0000313" key="6">
    <source>
        <dbReference type="EMBL" id="GAA0223045.1"/>
    </source>
</evidence>
<evidence type="ECO:0000256" key="1">
    <source>
        <dbReference type="ARBA" id="ARBA00011066"/>
    </source>
</evidence>
<keyword evidence="2 4" id="KW-0808">Transferase</keyword>
<dbReference type="PIRSF" id="PIRSF000723">
    <property type="entry name" value="Carbamate_kin"/>
    <property type="match status" value="1"/>
</dbReference>
<dbReference type="Pfam" id="PF00696">
    <property type="entry name" value="AA_kinase"/>
    <property type="match status" value="1"/>
</dbReference>
<dbReference type="Gene3D" id="3.40.1160.10">
    <property type="entry name" value="Acetylglutamate kinase-like"/>
    <property type="match status" value="1"/>
</dbReference>
<dbReference type="NCBIfam" id="NF009008">
    <property type="entry name" value="PRK12354.1"/>
    <property type="match status" value="1"/>
</dbReference>
<dbReference type="EMBL" id="BAAAGX010000003">
    <property type="protein sequence ID" value="GAA0223045.1"/>
    <property type="molecule type" value="Genomic_DNA"/>
</dbReference>
<dbReference type="InterPro" id="IPR003964">
    <property type="entry name" value="Carb_kinase"/>
</dbReference>
<feature type="domain" description="Aspartate/glutamate/uridylate kinase" evidence="5">
    <location>
        <begin position="1"/>
        <end position="268"/>
    </location>
</feature>
<protein>
    <recommendedName>
        <fullName evidence="4">Carbamate kinase</fullName>
    </recommendedName>
</protein>